<dbReference type="SMART" id="SM00320">
    <property type="entry name" value="WD40"/>
    <property type="match status" value="2"/>
</dbReference>
<name>A0A875RNH9_EENNA</name>
<keyword evidence="2" id="KW-0677">Repeat</keyword>
<dbReference type="Proteomes" id="UP000662931">
    <property type="component" value="Chromosome 1"/>
</dbReference>
<keyword evidence="1 3" id="KW-0853">WD repeat</keyword>
<protein>
    <submittedName>
        <fullName evidence="4">RNA export factor gle2</fullName>
    </submittedName>
</protein>
<dbReference type="RefSeq" id="XP_038777315.1">
    <property type="nucleotide sequence ID" value="XM_038921387.1"/>
</dbReference>
<evidence type="ECO:0000256" key="1">
    <source>
        <dbReference type="ARBA" id="ARBA00022574"/>
    </source>
</evidence>
<evidence type="ECO:0000313" key="4">
    <source>
        <dbReference type="EMBL" id="QPG73750.1"/>
    </source>
</evidence>
<evidence type="ECO:0000256" key="2">
    <source>
        <dbReference type="ARBA" id="ARBA00022737"/>
    </source>
</evidence>
<gene>
    <name evidence="4" type="primary">GLE2</name>
    <name evidence="4" type="ORF">FOA43_001063</name>
</gene>
<dbReference type="InterPro" id="IPR015943">
    <property type="entry name" value="WD40/YVTN_repeat-like_dom_sf"/>
</dbReference>
<dbReference type="OrthoDB" id="256303at2759"/>
<evidence type="ECO:0000313" key="5">
    <source>
        <dbReference type="Proteomes" id="UP000662931"/>
    </source>
</evidence>
<dbReference type="PANTHER" id="PTHR10971">
    <property type="entry name" value="MRNA EXPORT FACTOR AND BUB3"/>
    <property type="match status" value="1"/>
</dbReference>
<reference evidence="4" key="1">
    <citation type="submission" date="2020-10" db="EMBL/GenBank/DDBJ databases">
        <authorList>
            <person name="Roach M.J.R."/>
        </authorList>
    </citation>
    <scope>NUCLEOTIDE SEQUENCE</scope>
    <source>
        <strain evidence="4">CBS 1945</strain>
    </source>
</reference>
<dbReference type="InterPro" id="IPR036322">
    <property type="entry name" value="WD40_repeat_dom_sf"/>
</dbReference>
<dbReference type="SUPFAM" id="SSF50978">
    <property type="entry name" value="WD40 repeat-like"/>
    <property type="match status" value="1"/>
</dbReference>
<feature type="repeat" description="WD" evidence="3">
    <location>
        <begin position="178"/>
        <end position="212"/>
    </location>
</feature>
<dbReference type="Pfam" id="PF00400">
    <property type="entry name" value="WD40"/>
    <property type="match status" value="3"/>
</dbReference>
<dbReference type="AlphaFoldDB" id="A0A875RNH9"/>
<dbReference type="KEGG" id="bnn:FOA43_001063"/>
<accession>A0A875RNH9</accession>
<evidence type="ECO:0000256" key="3">
    <source>
        <dbReference type="PROSITE-ProRule" id="PRU00221"/>
    </source>
</evidence>
<keyword evidence="5" id="KW-1185">Reference proteome</keyword>
<sequence>MDGTKVVSGGADKTVRLFDLATQQTQTIGQHEEPVRTVRAVQCGPQNTPCIVSGSWDKTVKYWDMRQPTPMCTLTMPERVYAMDASQKLLVVATAGLHVEIINLNNPNQIFRSTLSPLKFQTRSIACYPKGDGYAVGSIEGRCGIQYVDAMQQKDYGFSFKCQREQKANPKEALIYAVNSIVFHPVYGTFATAGADGTFSFWDKDSRHRLKGYPSFGATIPAVNFNRTGAIYAYALSYDWSKGYQYNTPNYTNVVRLHICRDEEVKPRGKRKT</sequence>
<dbReference type="EMBL" id="CP064812">
    <property type="protein sequence ID" value="QPG73750.1"/>
    <property type="molecule type" value="Genomic_DNA"/>
</dbReference>
<feature type="repeat" description="WD" evidence="3">
    <location>
        <begin position="1"/>
        <end position="28"/>
    </location>
</feature>
<organism evidence="4 5">
    <name type="scientific">Eeniella nana</name>
    <name type="common">Yeast</name>
    <name type="synonym">Brettanomyces nanus</name>
    <dbReference type="NCBI Taxonomy" id="13502"/>
    <lineage>
        <taxon>Eukaryota</taxon>
        <taxon>Fungi</taxon>
        <taxon>Dikarya</taxon>
        <taxon>Ascomycota</taxon>
        <taxon>Saccharomycotina</taxon>
        <taxon>Pichiomycetes</taxon>
        <taxon>Pichiales</taxon>
        <taxon>Pichiaceae</taxon>
        <taxon>Brettanomyces</taxon>
    </lineage>
</organism>
<dbReference type="InterPro" id="IPR020472">
    <property type="entry name" value="WD40_PAC1"/>
</dbReference>
<feature type="repeat" description="WD" evidence="3">
    <location>
        <begin position="51"/>
        <end position="73"/>
    </location>
</feature>
<dbReference type="PRINTS" id="PR00320">
    <property type="entry name" value="GPROTEINBRPT"/>
</dbReference>
<proteinExistence type="predicted"/>
<dbReference type="PROSITE" id="PS50082">
    <property type="entry name" value="WD_REPEATS_2"/>
    <property type="match status" value="3"/>
</dbReference>
<dbReference type="InterPro" id="IPR001680">
    <property type="entry name" value="WD40_rpt"/>
</dbReference>
<dbReference type="Gene3D" id="2.130.10.10">
    <property type="entry name" value="YVTN repeat-like/Quinoprotein amine dehydrogenase"/>
    <property type="match status" value="1"/>
</dbReference>
<dbReference type="GeneID" id="62194464"/>